<accession>A0A9Q1Q6S5</accession>
<proteinExistence type="predicted"/>
<name>A0A9Q1Q6S5_9CARY</name>
<dbReference type="AlphaFoldDB" id="A0A9Q1Q6S5"/>
<dbReference type="Proteomes" id="UP001153076">
    <property type="component" value="Unassembled WGS sequence"/>
</dbReference>
<sequence length="238" mass="26138">MALTGFSFQLLDVGVTASFTQRLDAASDLVTLIPTVILGAEVLGSEVGFVSSMLMLQYLQPHKSQAIWKERNILILIRRDQRVELFWHGLWLPFVGKRLGLGATLGESLSSHRDEVLINGGYCFIPPVDIGQKFWLCADASLDSLDPRATSWLQGQVSIPSSRSCDGCLNMLSKKLAVIFRSQHWLQGVTASFTQPLDATSDLVTLIPTVILGAEVLGSEVGFVFVKSNYLYEGRFSA</sequence>
<dbReference type="EMBL" id="JAKOGI010000805">
    <property type="protein sequence ID" value="KAJ8430351.1"/>
    <property type="molecule type" value="Genomic_DNA"/>
</dbReference>
<evidence type="ECO:0000313" key="2">
    <source>
        <dbReference type="Proteomes" id="UP001153076"/>
    </source>
</evidence>
<reference evidence="1" key="1">
    <citation type="submission" date="2022-04" db="EMBL/GenBank/DDBJ databases">
        <title>Carnegiea gigantea Genome sequencing and assembly v2.</title>
        <authorList>
            <person name="Copetti D."/>
            <person name="Sanderson M.J."/>
            <person name="Burquez A."/>
            <person name="Wojciechowski M.F."/>
        </authorList>
    </citation>
    <scope>NUCLEOTIDE SEQUENCE</scope>
    <source>
        <strain evidence="1">SGP5-SGP5p</strain>
        <tissue evidence="1">Aerial part</tissue>
    </source>
</reference>
<comment type="caution">
    <text evidence="1">The sequence shown here is derived from an EMBL/GenBank/DDBJ whole genome shotgun (WGS) entry which is preliminary data.</text>
</comment>
<protein>
    <submittedName>
        <fullName evidence="1">Uncharacterized protein</fullName>
    </submittedName>
</protein>
<keyword evidence="2" id="KW-1185">Reference proteome</keyword>
<gene>
    <name evidence="1" type="ORF">Cgig2_021628</name>
</gene>
<organism evidence="1 2">
    <name type="scientific">Carnegiea gigantea</name>
    <dbReference type="NCBI Taxonomy" id="171969"/>
    <lineage>
        <taxon>Eukaryota</taxon>
        <taxon>Viridiplantae</taxon>
        <taxon>Streptophyta</taxon>
        <taxon>Embryophyta</taxon>
        <taxon>Tracheophyta</taxon>
        <taxon>Spermatophyta</taxon>
        <taxon>Magnoliopsida</taxon>
        <taxon>eudicotyledons</taxon>
        <taxon>Gunneridae</taxon>
        <taxon>Pentapetalae</taxon>
        <taxon>Caryophyllales</taxon>
        <taxon>Cactineae</taxon>
        <taxon>Cactaceae</taxon>
        <taxon>Cactoideae</taxon>
        <taxon>Echinocereeae</taxon>
        <taxon>Carnegiea</taxon>
    </lineage>
</organism>
<evidence type="ECO:0000313" key="1">
    <source>
        <dbReference type="EMBL" id="KAJ8430351.1"/>
    </source>
</evidence>